<feature type="transmembrane region" description="Helical" evidence="7">
    <location>
        <begin position="15"/>
        <end position="32"/>
    </location>
</feature>
<dbReference type="GO" id="GO:0005886">
    <property type="term" value="C:plasma membrane"/>
    <property type="evidence" value="ECO:0007669"/>
    <property type="project" value="UniProtKB-SubCell"/>
</dbReference>
<evidence type="ECO:0000256" key="1">
    <source>
        <dbReference type="ARBA" id="ARBA00004651"/>
    </source>
</evidence>
<dbReference type="InterPro" id="IPR004840">
    <property type="entry name" value="Amino_acid_permease_CS"/>
</dbReference>
<dbReference type="InterPro" id="IPR004841">
    <property type="entry name" value="AA-permease/SLC12A_dom"/>
</dbReference>
<evidence type="ECO:0000256" key="6">
    <source>
        <dbReference type="ARBA" id="ARBA00023136"/>
    </source>
</evidence>
<keyword evidence="10" id="KW-1185">Reference proteome</keyword>
<evidence type="ECO:0000256" key="7">
    <source>
        <dbReference type="SAM" id="Phobius"/>
    </source>
</evidence>
<feature type="transmembrane region" description="Helical" evidence="7">
    <location>
        <begin position="80"/>
        <end position="107"/>
    </location>
</feature>
<evidence type="ECO:0000259" key="8">
    <source>
        <dbReference type="Pfam" id="PF00324"/>
    </source>
</evidence>
<feature type="transmembrane region" description="Helical" evidence="7">
    <location>
        <begin position="44"/>
        <end position="68"/>
    </location>
</feature>
<evidence type="ECO:0000256" key="4">
    <source>
        <dbReference type="ARBA" id="ARBA00022970"/>
    </source>
</evidence>
<organism evidence="9 10">
    <name type="scientific">Gottfriedia endophytica</name>
    <dbReference type="NCBI Taxonomy" id="2820819"/>
    <lineage>
        <taxon>Bacteria</taxon>
        <taxon>Bacillati</taxon>
        <taxon>Bacillota</taxon>
        <taxon>Bacilli</taxon>
        <taxon>Bacillales</taxon>
        <taxon>Bacillaceae</taxon>
        <taxon>Gottfriedia</taxon>
    </lineage>
</organism>
<feature type="transmembrane region" description="Helical" evidence="7">
    <location>
        <begin position="150"/>
        <end position="170"/>
    </location>
</feature>
<comment type="caution">
    <text evidence="9">The sequence shown here is derived from an EMBL/GenBank/DDBJ whole genome shotgun (WGS) entry which is preliminary data.</text>
</comment>
<reference evidence="9" key="1">
    <citation type="submission" date="2021-04" db="EMBL/GenBank/DDBJ databases">
        <title>Genome seq and assembly of Bacillus sp.</title>
        <authorList>
            <person name="Chhetri G."/>
        </authorList>
    </citation>
    <scope>NUCLEOTIDE SEQUENCE</scope>
    <source>
        <strain evidence="9">RG28</strain>
    </source>
</reference>
<feature type="transmembrane region" description="Helical" evidence="7">
    <location>
        <begin position="236"/>
        <end position="255"/>
    </location>
</feature>
<dbReference type="PANTHER" id="PTHR43495:SF5">
    <property type="entry name" value="GAMMA-AMINOBUTYRIC ACID PERMEASE"/>
    <property type="match status" value="1"/>
</dbReference>
<dbReference type="EMBL" id="JAGIYQ010000016">
    <property type="protein sequence ID" value="MBP0726936.1"/>
    <property type="molecule type" value="Genomic_DNA"/>
</dbReference>
<feature type="transmembrane region" description="Helical" evidence="7">
    <location>
        <begin position="190"/>
        <end position="215"/>
    </location>
</feature>
<keyword evidence="5 7" id="KW-1133">Transmembrane helix</keyword>
<feature type="domain" description="Amino acid permease/ SLC12A" evidence="8">
    <location>
        <begin position="14"/>
        <end position="444"/>
    </location>
</feature>
<evidence type="ECO:0000313" key="10">
    <source>
        <dbReference type="Proteomes" id="UP000682134"/>
    </source>
</evidence>
<keyword evidence="4" id="KW-0029">Amino-acid transport</keyword>
<dbReference type="FunFam" id="1.20.1740.10:FF:000001">
    <property type="entry name" value="Amino acid permease"/>
    <property type="match status" value="1"/>
</dbReference>
<dbReference type="PIRSF" id="PIRSF006060">
    <property type="entry name" value="AA_transporter"/>
    <property type="match status" value="1"/>
</dbReference>
<dbReference type="PROSITE" id="PS00218">
    <property type="entry name" value="AMINO_ACID_PERMEASE_1"/>
    <property type="match status" value="1"/>
</dbReference>
<dbReference type="Proteomes" id="UP000682134">
    <property type="component" value="Unassembled WGS sequence"/>
</dbReference>
<gene>
    <name evidence="9" type="ORF">J5Y03_17395</name>
</gene>
<keyword evidence="2" id="KW-0813">Transport</keyword>
<dbReference type="GO" id="GO:0055085">
    <property type="term" value="P:transmembrane transport"/>
    <property type="evidence" value="ECO:0007669"/>
    <property type="project" value="InterPro"/>
</dbReference>
<keyword evidence="3 7" id="KW-0812">Transmembrane</keyword>
<dbReference type="Pfam" id="PF00324">
    <property type="entry name" value="AA_permease"/>
    <property type="match status" value="1"/>
</dbReference>
<proteinExistence type="predicted"/>
<evidence type="ECO:0000313" key="9">
    <source>
        <dbReference type="EMBL" id="MBP0726936.1"/>
    </source>
</evidence>
<name>A0A940NQF0_9BACI</name>
<evidence type="ECO:0000256" key="5">
    <source>
        <dbReference type="ARBA" id="ARBA00022989"/>
    </source>
</evidence>
<feature type="transmembrane region" description="Helical" evidence="7">
    <location>
        <begin position="267"/>
        <end position="295"/>
    </location>
</feature>
<sequence length="461" mass="49826">MEKDQLKKELLPRHVQFLALAGMIGTGIFKGSGDTLGIAGPGVIISYLIGGFLLLIVMSALAEMAVVYPNLNVQHLVHKAFGFHFSFVVGWLYWFNWILVTIVEILAAGSFLQFWFPNVPLWLLSLICGALIVGINCIQVKFYGEMEFWFASIKITALALFIILGGAVLLGFSDLSPTTPMLHLTGHGGFLPHGISGVLNACLIVMFSYGGSELIGVAISETKDVEKVLPKVIKGVVWRVVVFYVFPMLIIAGLIPWNKVSGQESPFVQVIGAIGIPGAAHIMNFILLTAVLSAANSGIFATSRTMFALAEKGEAPEILKTTTKSGVPIFAIILNGLFLLIGAFLAYLAPGKIIGYMMTIPGFTIILVWISICCAQLKLRPKYTKIPSFKVKLFPIMTIIGIAGLLIIFFGSTFSNGISVGTVVCFSTLAVLIVLSFIKGRPLKKNKGSKEQELIGPILKN</sequence>
<accession>A0A940NQF0</accession>
<evidence type="ECO:0000256" key="2">
    <source>
        <dbReference type="ARBA" id="ARBA00022448"/>
    </source>
</evidence>
<dbReference type="GO" id="GO:0006865">
    <property type="term" value="P:amino acid transport"/>
    <property type="evidence" value="ECO:0007669"/>
    <property type="project" value="UniProtKB-KW"/>
</dbReference>
<evidence type="ECO:0000256" key="3">
    <source>
        <dbReference type="ARBA" id="ARBA00022692"/>
    </source>
</evidence>
<dbReference type="RefSeq" id="WP_209407273.1">
    <property type="nucleotide sequence ID" value="NZ_JAGIYQ010000016.1"/>
</dbReference>
<dbReference type="PANTHER" id="PTHR43495">
    <property type="entry name" value="GABA PERMEASE"/>
    <property type="match status" value="1"/>
</dbReference>
<dbReference type="Gene3D" id="1.20.1740.10">
    <property type="entry name" value="Amino acid/polyamine transporter I"/>
    <property type="match status" value="1"/>
</dbReference>
<feature type="transmembrane region" description="Helical" evidence="7">
    <location>
        <begin position="418"/>
        <end position="438"/>
    </location>
</feature>
<keyword evidence="6 7" id="KW-0472">Membrane</keyword>
<feature type="transmembrane region" description="Helical" evidence="7">
    <location>
        <begin position="353"/>
        <end position="372"/>
    </location>
</feature>
<feature type="transmembrane region" description="Helical" evidence="7">
    <location>
        <begin position="393"/>
        <end position="412"/>
    </location>
</feature>
<protein>
    <submittedName>
        <fullName evidence="9">Amino acid permease</fullName>
    </submittedName>
</protein>
<feature type="transmembrane region" description="Helical" evidence="7">
    <location>
        <begin position="327"/>
        <end position="347"/>
    </location>
</feature>
<comment type="subcellular location">
    <subcellularLocation>
        <location evidence="1">Cell membrane</location>
        <topology evidence="1">Multi-pass membrane protein</topology>
    </subcellularLocation>
</comment>
<feature type="transmembrane region" description="Helical" evidence="7">
    <location>
        <begin position="119"/>
        <end position="138"/>
    </location>
</feature>
<dbReference type="AlphaFoldDB" id="A0A940NQF0"/>